<feature type="transmembrane region" description="Helical" evidence="1">
    <location>
        <begin position="50"/>
        <end position="67"/>
    </location>
</feature>
<keyword evidence="1" id="KW-1133">Transmembrane helix</keyword>
<feature type="transmembrane region" description="Helical" evidence="1">
    <location>
        <begin position="73"/>
        <end position="93"/>
    </location>
</feature>
<keyword evidence="3" id="KW-1185">Reference proteome</keyword>
<name>A0A134AP37_9FUSO</name>
<reference evidence="3" key="1">
    <citation type="submission" date="2016-01" db="EMBL/GenBank/DDBJ databases">
        <authorList>
            <person name="Mitreva M."/>
            <person name="Pepin K.H."/>
            <person name="Mihindukulasuriya K.A."/>
            <person name="Fulton R."/>
            <person name="Fronick C."/>
            <person name="O'Laughlin M."/>
            <person name="Miner T."/>
            <person name="Herter B."/>
            <person name="Rosa B.A."/>
            <person name="Cordes M."/>
            <person name="Tomlinson C."/>
            <person name="Wollam A."/>
            <person name="Palsikar V.B."/>
            <person name="Mardis E.R."/>
            <person name="Wilson R.K."/>
        </authorList>
    </citation>
    <scope>NUCLEOTIDE SEQUENCE [LARGE SCALE GENOMIC DNA]</scope>
    <source>
        <strain evidence="3">KA00185</strain>
    </source>
</reference>
<organism evidence="2 3">
    <name type="scientific">Leptotrichia wadei</name>
    <dbReference type="NCBI Taxonomy" id="157687"/>
    <lineage>
        <taxon>Bacteria</taxon>
        <taxon>Fusobacteriati</taxon>
        <taxon>Fusobacteriota</taxon>
        <taxon>Fusobacteriia</taxon>
        <taxon>Fusobacteriales</taxon>
        <taxon>Leptotrichiaceae</taxon>
        <taxon>Leptotrichia</taxon>
    </lineage>
</organism>
<dbReference type="RefSeq" id="WP_060917358.1">
    <property type="nucleotide sequence ID" value="NZ_KQ960019.1"/>
</dbReference>
<proteinExistence type="predicted"/>
<dbReference type="STRING" id="157687.HMPREF3180_00372"/>
<dbReference type="AlphaFoldDB" id="A0A134AP37"/>
<sequence>MQNEKSYVETERMREQSELGRKEEKIVNCVDISDNQKVFIKFSTVTYRNLLKWVIIGGISGILMPFFQVAMLGVIVSAFFCFSILMTILFNGIRTVELKENTFVTNVENEDIDYKSLEYFIITTYSGDFLAYRNNKNYWRTISEIAFPSQTIQSLLKNHLLDRIPVSKEIINSGGEEVFGVRSEEDIKADYRKRDFLGKRRDRVYRAMRDKVVPLDRLQNEAHKVFENPNNKLIIKKEGLVVDGAIYPWNKLQPIKVSRNFGGMLEIKTREGEIIFSERATAVVKLPLFEELYNSMVFQKWK</sequence>
<dbReference type="OrthoDB" id="81390at2"/>
<keyword evidence="1" id="KW-0472">Membrane</keyword>
<comment type="caution">
    <text evidence="2">The sequence shown here is derived from an EMBL/GenBank/DDBJ whole genome shotgun (WGS) entry which is preliminary data.</text>
</comment>
<dbReference type="PATRIC" id="fig|157687.3.peg.374"/>
<evidence type="ECO:0000313" key="3">
    <source>
        <dbReference type="Proteomes" id="UP000070483"/>
    </source>
</evidence>
<evidence type="ECO:0000313" key="2">
    <source>
        <dbReference type="EMBL" id="KXB69452.1"/>
    </source>
</evidence>
<dbReference type="Proteomes" id="UP000070483">
    <property type="component" value="Unassembled WGS sequence"/>
</dbReference>
<gene>
    <name evidence="2" type="ORF">HMPREF3180_00372</name>
</gene>
<dbReference type="EMBL" id="LSDD01000025">
    <property type="protein sequence ID" value="KXB69452.1"/>
    <property type="molecule type" value="Genomic_DNA"/>
</dbReference>
<keyword evidence="1" id="KW-0812">Transmembrane</keyword>
<evidence type="ECO:0000256" key="1">
    <source>
        <dbReference type="SAM" id="Phobius"/>
    </source>
</evidence>
<protein>
    <submittedName>
        <fullName evidence="2">Uncharacterized protein</fullName>
    </submittedName>
</protein>
<accession>A0A134AP37</accession>